<dbReference type="Proteomes" id="UP000245207">
    <property type="component" value="Unassembled WGS sequence"/>
</dbReference>
<evidence type="ECO:0000256" key="5">
    <source>
        <dbReference type="ARBA" id="ARBA00023180"/>
    </source>
</evidence>
<evidence type="ECO:0000256" key="2">
    <source>
        <dbReference type="ARBA" id="ARBA00022676"/>
    </source>
</evidence>
<keyword evidence="4" id="KW-0472">Membrane</keyword>
<evidence type="ECO:0000313" key="8">
    <source>
        <dbReference type="Proteomes" id="UP000245207"/>
    </source>
</evidence>
<feature type="region of interest" description="Disordered" evidence="6">
    <location>
        <begin position="1"/>
        <end position="21"/>
    </location>
</feature>
<proteinExistence type="predicted"/>
<dbReference type="EMBL" id="PKPP01001248">
    <property type="protein sequence ID" value="PWA84249.1"/>
    <property type="molecule type" value="Genomic_DNA"/>
</dbReference>
<reference evidence="7 8" key="1">
    <citation type="journal article" date="2018" name="Mol. Plant">
        <title>The genome of Artemisia annua provides insight into the evolution of Asteraceae family and artemisinin biosynthesis.</title>
        <authorList>
            <person name="Shen Q."/>
            <person name="Zhang L."/>
            <person name="Liao Z."/>
            <person name="Wang S."/>
            <person name="Yan T."/>
            <person name="Shi P."/>
            <person name="Liu M."/>
            <person name="Fu X."/>
            <person name="Pan Q."/>
            <person name="Wang Y."/>
            <person name="Lv Z."/>
            <person name="Lu X."/>
            <person name="Zhang F."/>
            <person name="Jiang W."/>
            <person name="Ma Y."/>
            <person name="Chen M."/>
            <person name="Hao X."/>
            <person name="Li L."/>
            <person name="Tang Y."/>
            <person name="Lv G."/>
            <person name="Zhou Y."/>
            <person name="Sun X."/>
            <person name="Brodelius P.E."/>
            <person name="Rose J.K.C."/>
            <person name="Tang K."/>
        </authorList>
    </citation>
    <scope>NUCLEOTIDE SEQUENCE [LARGE SCALE GENOMIC DNA]</scope>
    <source>
        <strain evidence="8">cv. Huhao1</strain>
        <tissue evidence="7">Leaf</tissue>
    </source>
</reference>
<accession>A0A2U1PET4</accession>
<evidence type="ECO:0000256" key="3">
    <source>
        <dbReference type="ARBA" id="ARBA00022679"/>
    </source>
</evidence>
<evidence type="ECO:0000313" key="7">
    <source>
        <dbReference type="EMBL" id="PWA84249.1"/>
    </source>
</evidence>
<comment type="caution">
    <text evidence="7">The sequence shown here is derived from an EMBL/GenBank/DDBJ whole genome shotgun (WGS) entry which is preliminary data.</text>
</comment>
<dbReference type="GO" id="GO:0016757">
    <property type="term" value="F:glycosyltransferase activity"/>
    <property type="evidence" value="ECO:0007669"/>
    <property type="project" value="UniProtKB-KW"/>
</dbReference>
<keyword evidence="5" id="KW-0325">Glycoprotein</keyword>
<keyword evidence="3 7" id="KW-0808">Transferase</keyword>
<evidence type="ECO:0000256" key="4">
    <source>
        <dbReference type="ARBA" id="ARBA00023136"/>
    </source>
</evidence>
<dbReference type="Pfam" id="PF02485">
    <property type="entry name" value="Branch"/>
    <property type="match status" value="1"/>
</dbReference>
<sequence length="150" mass="17566">MIKTKHLKSLSKVPETPKSPDELLEKLNANDVNVGLRYDCVRNRINDETYDVARIQESKLFETHPLLSKIDKSMVARSRYFWDRQVNNSIQIYWGEATMIQAEIILLRHALMDPSNERFAFVSDSCIPLYNFSYTYDYIMSTSTSFVDRL</sequence>
<evidence type="ECO:0000256" key="1">
    <source>
        <dbReference type="ARBA" id="ARBA00004606"/>
    </source>
</evidence>
<protein>
    <submittedName>
        <fullName evidence="7">Glycosyl transferase, family 14</fullName>
    </submittedName>
</protein>
<gene>
    <name evidence="7" type="ORF">CTI12_AA161260</name>
</gene>
<dbReference type="PANTHER" id="PTHR31042">
    <property type="entry name" value="CORE-2/I-BRANCHING BETA-1,6-N-ACETYLGLUCOSAMINYLTRANSFERASE FAMILY PROTEIN-RELATED"/>
    <property type="match status" value="1"/>
</dbReference>
<organism evidence="7 8">
    <name type="scientific">Artemisia annua</name>
    <name type="common">Sweet wormwood</name>
    <dbReference type="NCBI Taxonomy" id="35608"/>
    <lineage>
        <taxon>Eukaryota</taxon>
        <taxon>Viridiplantae</taxon>
        <taxon>Streptophyta</taxon>
        <taxon>Embryophyta</taxon>
        <taxon>Tracheophyta</taxon>
        <taxon>Spermatophyta</taxon>
        <taxon>Magnoliopsida</taxon>
        <taxon>eudicotyledons</taxon>
        <taxon>Gunneridae</taxon>
        <taxon>Pentapetalae</taxon>
        <taxon>asterids</taxon>
        <taxon>campanulids</taxon>
        <taxon>Asterales</taxon>
        <taxon>Asteraceae</taxon>
        <taxon>Asteroideae</taxon>
        <taxon>Anthemideae</taxon>
        <taxon>Artemisiinae</taxon>
        <taxon>Artemisia</taxon>
    </lineage>
</organism>
<name>A0A2U1PET4_ARTAN</name>
<dbReference type="InterPro" id="IPR044174">
    <property type="entry name" value="BC10-like"/>
</dbReference>
<keyword evidence="8" id="KW-1185">Reference proteome</keyword>
<dbReference type="GO" id="GO:0016020">
    <property type="term" value="C:membrane"/>
    <property type="evidence" value="ECO:0007669"/>
    <property type="project" value="UniProtKB-SubCell"/>
</dbReference>
<dbReference type="InterPro" id="IPR003406">
    <property type="entry name" value="Glyco_trans_14"/>
</dbReference>
<dbReference type="OrthoDB" id="1743976at2759"/>
<comment type="subcellular location">
    <subcellularLocation>
        <location evidence="1">Membrane</location>
        <topology evidence="1">Single-pass type II membrane protein</topology>
    </subcellularLocation>
</comment>
<keyword evidence="2" id="KW-0328">Glycosyltransferase</keyword>
<dbReference type="PANTHER" id="PTHR31042:SF2">
    <property type="entry name" value="GLYCOSYLTRANSFERASE BC10"/>
    <property type="match status" value="1"/>
</dbReference>
<evidence type="ECO:0000256" key="6">
    <source>
        <dbReference type="SAM" id="MobiDB-lite"/>
    </source>
</evidence>
<dbReference type="STRING" id="35608.A0A2U1PET4"/>
<dbReference type="AlphaFoldDB" id="A0A2U1PET4"/>